<gene>
    <name evidence="3" type="ORF">JKP88DRAFT_269592</name>
</gene>
<dbReference type="SUPFAM" id="SSF53067">
    <property type="entry name" value="Actin-like ATPase domain"/>
    <property type="match status" value="2"/>
</dbReference>
<dbReference type="FunFam" id="3.90.640.10:FF:000003">
    <property type="entry name" value="Molecular chaperone DnaK"/>
    <property type="match status" value="1"/>
</dbReference>
<keyword evidence="1" id="KW-0547">Nucleotide-binding</keyword>
<evidence type="ECO:0000256" key="2">
    <source>
        <dbReference type="ARBA" id="ARBA00022840"/>
    </source>
</evidence>
<evidence type="ECO:0000313" key="3">
    <source>
        <dbReference type="EMBL" id="KAG5186922.1"/>
    </source>
</evidence>
<organism evidence="3 4">
    <name type="scientific">Tribonema minus</name>
    <dbReference type="NCBI Taxonomy" id="303371"/>
    <lineage>
        <taxon>Eukaryota</taxon>
        <taxon>Sar</taxon>
        <taxon>Stramenopiles</taxon>
        <taxon>Ochrophyta</taxon>
        <taxon>PX clade</taxon>
        <taxon>Xanthophyceae</taxon>
        <taxon>Tribonematales</taxon>
        <taxon>Tribonemataceae</taxon>
        <taxon>Tribonema</taxon>
    </lineage>
</organism>
<dbReference type="PROSITE" id="PS00329">
    <property type="entry name" value="HSP70_2"/>
    <property type="match status" value="1"/>
</dbReference>
<comment type="caution">
    <text evidence="3">The sequence shown here is derived from an EMBL/GenBank/DDBJ whole genome shotgun (WGS) entry which is preliminary data.</text>
</comment>
<dbReference type="PRINTS" id="PR00301">
    <property type="entry name" value="HEATSHOCK70"/>
</dbReference>
<accession>A0A835Z756</accession>
<dbReference type="AlphaFoldDB" id="A0A835Z756"/>
<keyword evidence="2" id="KW-0067">ATP-binding</keyword>
<protein>
    <submittedName>
        <fullName evidence="3">Hsp70 protein-domain-containing protein</fullName>
    </submittedName>
</protein>
<evidence type="ECO:0000256" key="1">
    <source>
        <dbReference type="ARBA" id="ARBA00022741"/>
    </source>
</evidence>
<dbReference type="PANTHER" id="PTHR19375">
    <property type="entry name" value="HEAT SHOCK PROTEIN 70KDA"/>
    <property type="match status" value="1"/>
</dbReference>
<dbReference type="InterPro" id="IPR018181">
    <property type="entry name" value="Heat_shock_70_CS"/>
</dbReference>
<evidence type="ECO:0000313" key="4">
    <source>
        <dbReference type="Proteomes" id="UP000664859"/>
    </source>
</evidence>
<dbReference type="Proteomes" id="UP000664859">
    <property type="component" value="Unassembled WGS sequence"/>
</dbReference>
<proteinExistence type="predicted"/>
<sequence>MPSKAVGIDLGTTNSAVALIEDGAPVIVPNRHGKRTTPSVVAWTSNDDIIVGDGAVAQRTENAINTFSSVKRLIGLTTKEARRAGLKLGAMGVDQGYDTVRLKCPVKGASLSPEQVSAEILKALVADAERHLQGKGIVRRAVIAVPAYFSEAQCLATERAGLAVGLEKVKIMREPEAAALAYGLSMKDDELVLVFDLGGGTFDVSVLHLGGGVVEVVATSGDPHLGGDDFDLAIADWMVSEVVKAGGADPRGNPVLMRTLTHLAQAARVRLTNEKETAITVPAENVALPLTVLLTRKKMETLCAGPIGRLLQPLREVAITANIQLEGEAGWSPDGDGDIYEEDNIAEPASADSGSNLEAMRKLRKRQGNARRTAKSRQKTVKAQADAFGRLQRTMTTGNKLHVFPQGRPLDQVVLVGGGTRMLCVQQLVQAVTGVKVAMTVNPDEAVALGAAVYAGIMDNEVQGIEVMTAWQARILREMARTGKLGPRNSE</sequence>
<dbReference type="GO" id="GO:0140662">
    <property type="term" value="F:ATP-dependent protein folding chaperone"/>
    <property type="evidence" value="ECO:0007669"/>
    <property type="project" value="InterPro"/>
</dbReference>
<dbReference type="GO" id="GO:0005524">
    <property type="term" value="F:ATP binding"/>
    <property type="evidence" value="ECO:0007669"/>
    <property type="project" value="UniProtKB-KW"/>
</dbReference>
<dbReference type="InterPro" id="IPR043129">
    <property type="entry name" value="ATPase_NBD"/>
</dbReference>
<dbReference type="EMBL" id="JAFCMP010000101">
    <property type="protein sequence ID" value="KAG5186922.1"/>
    <property type="molecule type" value="Genomic_DNA"/>
</dbReference>
<dbReference type="OrthoDB" id="2401965at2759"/>
<dbReference type="PROSITE" id="PS00297">
    <property type="entry name" value="HSP70_1"/>
    <property type="match status" value="1"/>
</dbReference>
<dbReference type="Gene3D" id="3.90.640.10">
    <property type="entry name" value="Actin, Chain A, domain 4"/>
    <property type="match status" value="1"/>
</dbReference>
<dbReference type="Pfam" id="PF00012">
    <property type="entry name" value="HSP70"/>
    <property type="match status" value="2"/>
</dbReference>
<name>A0A835Z756_9STRA</name>
<reference evidence="3" key="1">
    <citation type="submission" date="2021-02" db="EMBL/GenBank/DDBJ databases">
        <title>First Annotated Genome of the Yellow-green Alga Tribonema minus.</title>
        <authorList>
            <person name="Mahan K.M."/>
        </authorList>
    </citation>
    <scope>NUCLEOTIDE SEQUENCE</scope>
    <source>
        <strain evidence="3">UTEX B ZZ1240</strain>
    </source>
</reference>
<dbReference type="InterPro" id="IPR013126">
    <property type="entry name" value="Hsp_70_fam"/>
</dbReference>
<dbReference type="Gene3D" id="3.30.420.40">
    <property type="match status" value="4"/>
</dbReference>
<keyword evidence="4" id="KW-1185">Reference proteome</keyword>